<dbReference type="GeneID" id="105996974"/>
<accession>A0A1S3GVN5</accession>
<dbReference type="RefSeq" id="XP_012886683.1">
    <property type="nucleotide sequence ID" value="XM_013031229.1"/>
</dbReference>
<dbReference type="InterPro" id="IPR028198">
    <property type="entry name" value="SFTA2"/>
</dbReference>
<dbReference type="GeneTree" id="ENSGT00390000011767"/>
<evidence type="ECO:0000313" key="4">
    <source>
        <dbReference type="RefSeq" id="XP_012892851.1"/>
    </source>
</evidence>
<dbReference type="STRING" id="10020.ENSDORP00000026718"/>
<dbReference type="KEGG" id="dord:106002533"/>
<organism evidence="2 4">
    <name type="scientific">Dipodomys ordii</name>
    <name type="common">Ord's kangaroo rat</name>
    <dbReference type="NCBI Taxonomy" id="10020"/>
    <lineage>
        <taxon>Eukaryota</taxon>
        <taxon>Metazoa</taxon>
        <taxon>Chordata</taxon>
        <taxon>Craniata</taxon>
        <taxon>Vertebrata</taxon>
        <taxon>Euteleostomi</taxon>
        <taxon>Mammalia</taxon>
        <taxon>Eutheria</taxon>
        <taxon>Euarchontoglires</taxon>
        <taxon>Glires</taxon>
        <taxon>Rodentia</taxon>
        <taxon>Castorimorpha</taxon>
        <taxon>Heteromyidae</taxon>
        <taxon>Dipodomyinae</taxon>
        <taxon>Dipodomys</taxon>
    </lineage>
</organism>
<keyword evidence="2" id="KW-1185">Reference proteome</keyword>
<reference evidence="3 4" key="1">
    <citation type="submission" date="2025-04" db="UniProtKB">
        <authorList>
            <consortium name="RefSeq"/>
        </authorList>
    </citation>
    <scope>IDENTIFICATION</scope>
    <source>
        <tissue evidence="3 4">Kidney</tissue>
    </source>
</reference>
<sequence length="77" mass="8420">MRLILPLFLLLSLLTSSHATGPTATLQVKLKTFLANVSHDSSFLELPGKLCLLLHLPSGTNVTLHHKGPPHHFTCKD</sequence>
<protein>
    <submittedName>
        <fullName evidence="3 4">Surfactant-associated protein 2</fullName>
    </submittedName>
</protein>
<evidence type="ECO:0000313" key="3">
    <source>
        <dbReference type="RefSeq" id="XP_012886683.1"/>
    </source>
</evidence>
<dbReference type="PANTHER" id="PTHR38500:SF1">
    <property type="entry name" value="SURFACTANT-ASSOCIATED PROTEIN 2"/>
    <property type="match status" value="1"/>
</dbReference>
<feature type="chain" id="PRO_5010479349" evidence="1">
    <location>
        <begin position="20"/>
        <end position="77"/>
    </location>
</feature>
<dbReference type="Pfam" id="PF15210">
    <property type="entry name" value="SFTA2"/>
    <property type="match status" value="1"/>
</dbReference>
<proteinExistence type="predicted"/>
<name>A0A1S3GVN5_DIPOR</name>
<evidence type="ECO:0000313" key="2">
    <source>
        <dbReference type="Proteomes" id="UP000081671"/>
    </source>
</evidence>
<keyword evidence="1" id="KW-0732">Signal</keyword>
<dbReference type="PANTHER" id="PTHR38500">
    <property type="entry name" value="SURFACTANT-ASSOCIATED PROTEIN 2"/>
    <property type="match status" value="1"/>
</dbReference>
<evidence type="ECO:0000256" key="1">
    <source>
        <dbReference type="SAM" id="SignalP"/>
    </source>
</evidence>
<dbReference type="AlphaFoldDB" id="A0A1S3GVN5"/>
<dbReference type="CTD" id="389376"/>
<gene>
    <name evidence="4" type="primary">LOC106002533</name>
    <name evidence="3" type="synonym">Sfta2</name>
</gene>
<dbReference type="KEGG" id="dord:105996974"/>
<dbReference type="Proteomes" id="UP000081671">
    <property type="component" value="Unplaced"/>
</dbReference>
<dbReference type="GeneID" id="106002533"/>
<feature type="signal peptide" evidence="1">
    <location>
        <begin position="1"/>
        <end position="19"/>
    </location>
</feature>
<dbReference type="RefSeq" id="XP_012892851.1">
    <property type="nucleotide sequence ID" value="XM_013037397.1"/>
</dbReference>
<dbReference type="OMA" id="GPRMILQ"/>